<dbReference type="PRINTS" id="PR00114">
    <property type="entry name" value="STPHPHTASE"/>
</dbReference>
<reference evidence="10 12" key="1">
    <citation type="journal article" date="2013" name="Curr. Biol.">
        <title>Shared signatures of parasitism and phylogenomics unite Cryptomycota and microsporidia.</title>
        <authorList>
            <person name="James T.Y."/>
            <person name="Pelin A."/>
            <person name="Bonen L."/>
            <person name="Ahrendt S."/>
            <person name="Sain D."/>
            <person name="Corradi N."/>
            <person name="Stajich J.E."/>
        </authorList>
    </citation>
    <scope>NUCLEOTIDE SEQUENCE [LARGE SCALE GENOMIC DNA]</scope>
    <source>
        <strain evidence="10 12">CSF55</strain>
        <strain evidence="10 12">CSF55</strain>
    </source>
</reference>
<dbReference type="PANTHER" id="PTHR11668">
    <property type="entry name" value="SERINE/THREONINE PROTEIN PHOSPHATASE"/>
    <property type="match status" value="1"/>
</dbReference>
<dbReference type="Proteomes" id="UP000281549">
    <property type="component" value="Unassembled WGS sequence"/>
</dbReference>
<dbReference type="GO" id="GO:0005634">
    <property type="term" value="C:nucleus"/>
    <property type="evidence" value="ECO:0007669"/>
    <property type="project" value="TreeGrafter"/>
</dbReference>
<dbReference type="InterPro" id="IPR050341">
    <property type="entry name" value="PP1_catalytic_subunit"/>
</dbReference>
<dbReference type="OMA" id="WADPNEN"/>
<evidence type="ECO:0000256" key="3">
    <source>
        <dbReference type="ARBA" id="ARBA00022912"/>
    </source>
</evidence>
<comment type="catalytic activity">
    <reaction evidence="6 7">
        <text>O-phospho-L-threonyl-[protein] + H2O = L-threonyl-[protein] + phosphate</text>
        <dbReference type="Rhea" id="RHEA:47004"/>
        <dbReference type="Rhea" id="RHEA-COMP:11060"/>
        <dbReference type="Rhea" id="RHEA-COMP:11605"/>
        <dbReference type="ChEBI" id="CHEBI:15377"/>
        <dbReference type="ChEBI" id="CHEBI:30013"/>
        <dbReference type="ChEBI" id="CHEBI:43474"/>
        <dbReference type="ChEBI" id="CHEBI:61977"/>
        <dbReference type="EC" id="3.1.3.16"/>
    </reaction>
</comment>
<gene>
    <name evidence="10" type="ORF">O9G_004754</name>
    <name evidence="11" type="ORF">ROZALSC1DRAFT_30611</name>
</gene>
<keyword evidence="4" id="KW-0464">Manganese</keyword>
<feature type="region of interest" description="Disordered" evidence="8">
    <location>
        <begin position="65"/>
        <end position="91"/>
    </location>
</feature>
<evidence type="ECO:0000256" key="7">
    <source>
        <dbReference type="RuleBase" id="RU004273"/>
    </source>
</evidence>
<sequence length="417" mass="47382">MFCSCFKVNRARIKPSNDPSGKKIASRELDTENQNLLPAISPQNDQVQVVQVEIPRLKKSATLRSLNNPENNNLNAMDQRNMPDNGNQAEHSLTQVPRRGSALSDAPPVFVDIDEIIQRLLEIKNQPKLQRYMVVKTNEILSICSIAREILLAEPSLLQIEPPVKIVGDIHGQYLDLLNIFDQCGHPSVQPYLFLGDYVDRGKQSLETMILLLCYKIKYPNTFHILRGNHECASINRVYGFFEECKRRVNIKCWKSFTDVFNVIPVAAIVAEKIFCVHGGLSPGLYSMKQIEMIKRPTDVPDFGLLNDLLWADPNENVAEWEENDRGVSYLFGKSIIDQFLQKHDLDLICRAHTVVEDGYEFFNDRTLVTVFSAPNYCGEFENCGAILQVSQNLLCSFQIIKNSSPLYKISSEDINK</sequence>
<evidence type="ECO:0000313" key="10">
    <source>
        <dbReference type="EMBL" id="EPZ35540.1"/>
    </source>
</evidence>
<evidence type="ECO:0000313" key="13">
    <source>
        <dbReference type="Proteomes" id="UP000281549"/>
    </source>
</evidence>
<evidence type="ECO:0000256" key="8">
    <source>
        <dbReference type="SAM" id="MobiDB-lite"/>
    </source>
</evidence>
<evidence type="ECO:0000259" key="9">
    <source>
        <dbReference type="PROSITE" id="PS00125"/>
    </source>
</evidence>
<dbReference type="AlphaFoldDB" id="A0A075AZ14"/>
<dbReference type="Gene3D" id="3.60.21.10">
    <property type="match status" value="1"/>
</dbReference>
<dbReference type="Proteomes" id="UP000030755">
    <property type="component" value="Unassembled WGS sequence"/>
</dbReference>
<comment type="catalytic activity">
    <reaction evidence="5">
        <text>O-phospho-L-seryl-[protein] + H2O = L-seryl-[protein] + phosphate</text>
        <dbReference type="Rhea" id="RHEA:20629"/>
        <dbReference type="Rhea" id="RHEA-COMP:9863"/>
        <dbReference type="Rhea" id="RHEA-COMP:11604"/>
        <dbReference type="ChEBI" id="CHEBI:15377"/>
        <dbReference type="ChEBI" id="CHEBI:29999"/>
        <dbReference type="ChEBI" id="CHEBI:43474"/>
        <dbReference type="ChEBI" id="CHEBI:83421"/>
        <dbReference type="EC" id="3.1.3.16"/>
    </reaction>
</comment>
<dbReference type="PROSITE" id="PS00125">
    <property type="entry name" value="SER_THR_PHOSPHATASE"/>
    <property type="match status" value="1"/>
</dbReference>
<dbReference type="SUPFAM" id="SSF56300">
    <property type="entry name" value="Metallo-dependent phosphatases"/>
    <property type="match status" value="1"/>
</dbReference>
<dbReference type="InterPro" id="IPR029052">
    <property type="entry name" value="Metallo-depent_PP-like"/>
</dbReference>
<feature type="compositionally biased region" description="Low complexity" evidence="8">
    <location>
        <begin position="66"/>
        <end position="75"/>
    </location>
</feature>
<proteinExistence type="inferred from homology"/>
<comment type="similarity">
    <text evidence="7">Belongs to the PPP phosphatase family.</text>
</comment>
<dbReference type="GO" id="GO:0005737">
    <property type="term" value="C:cytoplasm"/>
    <property type="evidence" value="ECO:0007669"/>
    <property type="project" value="TreeGrafter"/>
</dbReference>
<evidence type="ECO:0000256" key="6">
    <source>
        <dbReference type="ARBA" id="ARBA00048336"/>
    </source>
</evidence>
<organism evidence="10 12">
    <name type="scientific">Rozella allomycis (strain CSF55)</name>
    <dbReference type="NCBI Taxonomy" id="988480"/>
    <lineage>
        <taxon>Eukaryota</taxon>
        <taxon>Fungi</taxon>
        <taxon>Fungi incertae sedis</taxon>
        <taxon>Cryptomycota</taxon>
        <taxon>Cryptomycota incertae sedis</taxon>
        <taxon>Rozella</taxon>
    </lineage>
</organism>
<dbReference type="SMART" id="SM00156">
    <property type="entry name" value="PP2Ac"/>
    <property type="match status" value="1"/>
</dbReference>
<keyword evidence="1" id="KW-0479">Metal-binding</keyword>
<dbReference type="InterPro" id="IPR006186">
    <property type="entry name" value="Ser/Thr-sp_prot-phosphatase"/>
</dbReference>
<evidence type="ECO:0000256" key="2">
    <source>
        <dbReference type="ARBA" id="ARBA00022801"/>
    </source>
</evidence>
<dbReference type="EMBL" id="ML005753">
    <property type="protein sequence ID" value="RKP17606.1"/>
    <property type="molecule type" value="Genomic_DNA"/>
</dbReference>
<evidence type="ECO:0000313" key="12">
    <source>
        <dbReference type="Proteomes" id="UP000030755"/>
    </source>
</evidence>
<keyword evidence="12" id="KW-1185">Reference proteome</keyword>
<keyword evidence="3" id="KW-0904">Protein phosphatase</keyword>
<dbReference type="Pfam" id="PF00149">
    <property type="entry name" value="Metallophos"/>
    <property type="match status" value="1"/>
</dbReference>
<evidence type="ECO:0000313" key="11">
    <source>
        <dbReference type="EMBL" id="RKP17606.1"/>
    </source>
</evidence>
<feature type="compositionally biased region" description="Polar residues" evidence="8">
    <location>
        <begin position="76"/>
        <end position="91"/>
    </location>
</feature>
<dbReference type="EC" id="3.1.3.16" evidence="7"/>
<evidence type="ECO:0000256" key="4">
    <source>
        <dbReference type="ARBA" id="ARBA00023211"/>
    </source>
</evidence>
<dbReference type="GO" id="GO:0046872">
    <property type="term" value="F:metal ion binding"/>
    <property type="evidence" value="ECO:0007669"/>
    <property type="project" value="UniProtKB-KW"/>
</dbReference>
<dbReference type="PANTHER" id="PTHR11668:SF484">
    <property type="entry name" value="SERINE_THREONINE-PROTEIN PHOSPHATASE PP-Z1-RELATED"/>
    <property type="match status" value="1"/>
</dbReference>
<reference evidence="11" key="3">
    <citation type="submission" date="2018-08" db="EMBL/GenBank/DDBJ databases">
        <title>Leveraging single-cell genomics to expand the Fungal Tree of Life.</title>
        <authorList>
            <consortium name="DOE Joint Genome Institute"/>
            <person name="Ahrendt S.R."/>
            <person name="Quandt C.A."/>
            <person name="Ciobanu D."/>
            <person name="Clum A."/>
            <person name="Salamov A."/>
            <person name="Andreopoulos B."/>
            <person name="Cheng J.-F."/>
            <person name="Woyke T."/>
            <person name="Pelin A."/>
            <person name="Henrissat B."/>
            <person name="Reynolds N."/>
            <person name="Benny G.L."/>
            <person name="Smith M.E."/>
            <person name="James T.Y."/>
            <person name="Grigoriev I.V."/>
        </authorList>
    </citation>
    <scope>NUCLEOTIDE SEQUENCE</scope>
    <source>
        <strain evidence="11">CSF55</strain>
    </source>
</reference>
<accession>A0A075AZ14</accession>
<dbReference type="InterPro" id="IPR004843">
    <property type="entry name" value="Calcineurin-like_PHP"/>
</dbReference>
<protein>
    <recommendedName>
        <fullName evidence="7">Serine/threonine-protein phosphatase</fullName>
        <ecNumber evidence="7">3.1.3.16</ecNumber>
    </recommendedName>
</protein>
<reference evidence="13" key="2">
    <citation type="journal article" date="2018" name="Nat. Microbiol.">
        <title>Leveraging single-cell genomics to expand the fungal tree of life.</title>
        <authorList>
            <person name="Ahrendt S.R."/>
            <person name="Quandt C.A."/>
            <person name="Ciobanu D."/>
            <person name="Clum A."/>
            <person name="Salamov A."/>
            <person name="Andreopoulos B."/>
            <person name="Cheng J.F."/>
            <person name="Woyke T."/>
            <person name="Pelin A."/>
            <person name="Henrissat B."/>
            <person name="Reynolds N.K."/>
            <person name="Benny G.L."/>
            <person name="Smith M.E."/>
            <person name="James T.Y."/>
            <person name="Grigoriev I.V."/>
        </authorList>
    </citation>
    <scope>NUCLEOTIDE SEQUENCE [LARGE SCALE GENOMIC DNA]</scope>
    <source>
        <strain evidence="13">CSF55</strain>
    </source>
</reference>
<dbReference type="FunFam" id="3.60.21.10:FF:000026">
    <property type="entry name" value="Serine/threonine-protein phosphatase"/>
    <property type="match status" value="1"/>
</dbReference>
<dbReference type="GO" id="GO:0004722">
    <property type="term" value="F:protein serine/threonine phosphatase activity"/>
    <property type="evidence" value="ECO:0007669"/>
    <property type="project" value="UniProtKB-EC"/>
</dbReference>
<evidence type="ECO:0000256" key="1">
    <source>
        <dbReference type="ARBA" id="ARBA00022723"/>
    </source>
</evidence>
<dbReference type="EMBL" id="KE560820">
    <property type="protein sequence ID" value="EPZ35540.1"/>
    <property type="molecule type" value="Genomic_DNA"/>
</dbReference>
<evidence type="ECO:0000256" key="5">
    <source>
        <dbReference type="ARBA" id="ARBA00047761"/>
    </source>
</evidence>
<keyword evidence="2 7" id="KW-0378">Hydrolase</keyword>
<dbReference type="STRING" id="988480.A0A075AZ14"/>
<dbReference type="OrthoDB" id="1930084at2759"/>
<dbReference type="Pfam" id="PF16891">
    <property type="entry name" value="STPPase_N"/>
    <property type="match status" value="1"/>
</dbReference>
<name>A0A075AZ14_ROZAC</name>
<feature type="domain" description="Serine/threonine specific protein phosphatases" evidence="9">
    <location>
        <begin position="226"/>
        <end position="231"/>
    </location>
</feature>
<dbReference type="HOGENOM" id="CLU_004962_0_0_1"/>
<dbReference type="InterPro" id="IPR031675">
    <property type="entry name" value="STPPase_N"/>
</dbReference>